<sequence>MRSNDFAEVERAARLAETAAARPARCDAECVAARRSCCSDRPAAEAADGGSNEPGNRKQWAMENDERRHGPQCTPATVHQWATADETVAPLLAEEELANSELSARSSVRRRETTRAPEWMGGTAARAGGGGATSSCWRGERAWSNDTVAVARNEEERKKRNGGSLFGELNLGVETPLNALVRS</sequence>
<organism evidence="2 3">
    <name type="scientific">Stephania cephalantha</name>
    <dbReference type="NCBI Taxonomy" id="152367"/>
    <lineage>
        <taxon>Eukaryota</taxon>
        <taxon>Viridiplantae</taxon>
        <taxon>Streptophyta</taxon>
        <taxon>Embryophyta</taxon>
        <taxon>Tracheophyta</taxon>
        <taxon>Spermatophyta</taxon>
        <taxon>Magnoliopsida</taxon>
        <taxon>Ranunculales</taxon>
        <taxon>Menispermaceae</taxon>
        <taxon>Menispermoideae</taxon>
        <taxon>Cissampelideae</taxon>
        <taxon>Stephania</taxon>
    </lineage>
</organism>
<dbReference type="EMBL" id="JBBNAG010000006">
    <property type="protein sequence ID" value="KAK9125299.1"/>
    <property type="molecule type" value="Genomic_DNA"/>
</dbReference>
<protein>
    <submittedName>
        <fullName evidence="2">Uncharacterized protein</fullName>
    </submittedName>
</protein>
<proteinExistence type="predicted"/>
<evidence type="ECO:0000256" key="1">
    <source>
        <dbReference type="SAM" id="MobiDB-lite"/>
    </source>
</evidence>
<comment type="caution">
    <text evidence="2">The sequence shown here is derived from an EMBL/GenBank/DDBJ whole genome shotgun (WGS) entry which is preliminary data.</text>
</comment>
<dbReference type="Proteomes" id="UP001419268">
    <property type="component" value="Unassembled WGS sequence"/>
</dbReference>
<gene>
    <name evidence="2" type="ORF">Scep_014145</name>
</gene>
<feature type="region of interest" description="Disordered" evidence="1">
    <location>
        <begin position="40"/>
        <end position="73"/>
    </location>
</feature>
<dbReference type="AlphaFoldDB" id="A0AAP0J0Q3"/>
<evidence type="ECO:0000313" key="2">
    <source>
        <dbReference type="EMBL" id="KAK9125299.1"/>
    </source>
</evidence>
<reference evidence="2 3" key="1">
    <citation type="submission" date="2024-01" db="EMBL/GenBank/DDBJ databases">
        <title>Genome assemblies of Stephania.</title>
        <authorList>
            <person name="Yang L."/>
        </authorList>
    </citation>
    <scope>NUCLEOTIDE SEQUENCE [LARGE SCALE GENOMIC DNA]</scope>
    <source>
        <strain evidence="2">JXDWG</strain>
        <tissue evidence="2">Leaf</tissue>
    </source>
</reference>
<accession>A0AAP0J0Q3</accession>
<evidence type="ECO:0000313" key="3">
    <source>
        <dbReference type="Proteomes" id="UP001419268"/>
    </source>
</evidence>
<name>A0AAP0J0Q3_9MAGN</name>
<keyword evidence="3" id="KW-1185">Reference proteome</keyword>